<reference evidence="3" key="2">
    <citation type="journal article" date="2021" name="PeerJ">
        <title>Extensive microbial diversity within the chicken gut microbiome revealed by metagenomics and culture.</title>
        <authorList>
            <person name="Gilroy R."/>
            <person name="Ravi A."/>
            <person name="Getino M."/>
            <person name="Pursley I."/>
            <person name="Horton D.L."/>
            <person name="Alikhan N.F."/>
            <person name="Baker D."/>
            <person name="Gharbi K."/>
            <person name="Hall N."/>
            <person name="Watson M."/>
            <person name="Adriaenssens E.M."/>
            <person name="Foster-Nyarko E."/>
            <person name="Jarju S."/>
            <person name="Secka A."/>
            <person name="Antonio M."/>
            <person name="Oren A."/>
            <person name="Chaudhuri R.R."/>
            <person name="La Ragione R."/>
            <person name="Hildebrand F."/>
            <person name="Pallen M.J."/>
        </authorList>
    </citation>
    <scope>NUCLEOTIDE SEQUENCE</scope>
    <source>
        <strain evidence="3">CHK189-12415</strain>
    </source>
</reference>
<feature type="transmembrane region" description="Helical" evidence="2">
    <location>
        <begin position="156"/>
        <end position="173"/>
    </location>
</feature>
<feature type="transmembrane region" description="Helical" evidence="2">
    <location>
        <begin position="340"/>
        <end position="359"/>
    </location>
</feature>
<organism evidence="3 4">
    <name type="scientific">Candidatus Faecivivens stercoravium</name>
    <dbReference type="NCBI Taxonomy" id="2840803"/>
    <lineage>
        <taxon>Bacteria</taxon>
        <taxon>Bacillati</taxon>
        <taxon>Bacillota</taxon>
        <taxon>Clostridia</taxon>
        <taxon>Eubacteriales</taxon>
        <taxon>Oscillospiraceae</taxon>
        <taxon>Oscillospiraceae incertae sedis</taxon>
        <taxon>Candidatus Faecivivens</taxon>
    </lineage>
</organism>
<dbReference type="AlphaFoldDB" id="A0A9D1J5B1"/>
<feature type="transmembrane region" description="Helical" evidence="2">
    <location>
        <begin position="28"/>
        <end position="45"/>
    </location>
</feature>
<keyword evidence="2" id="KW-0812">Transmembrane</keyword>
<dbReference type="PANTHER" id="PTHR41771:SF1">
    <property type="entry name" value="MEMBRANE PROTEIN"/>
    <property type="match status" value="1"/>
</dbReference>
<feature type="compositionally biased region" description="Low complexity" evidence="1">
    <location>
        <begin position="419"/>
        <end position="433"/>
    </location>
</feature>
<evidence type="ECO:0000256" key="1">
    <source>
        <dbReference type="SAM" id="MobiDB-lite"/>
    </source>
</evidence>
<feature type="region of interest" description="Disordered" evidence="1">
    <location>
        <begin position="411"/>
        <end position="483"/>
    </location>
</feature>
<evidence type="ECO:0000313" key="4">
    <source>
        <dbReference type="Proteomes" id="UP000824241"/>
    </source>
</evidence>
<dbReference type="Proteomes" id="UP000824241">
    <property type="component" value="Unassembled WGS sequence"/>
</dbReference>
<feature type="compositionally biased region" description="Basic and acidic residues" evidence="1">
    <location>
        <begin position="458"/>
        <end position="483"/>
    </location>
</feature>
<evidence type="ECO:0000256" key="2">
    <source>
        <dbReference type="SAM" id="Phobius"/>
    </source>
</evidence>
<evidence type="ECO:0000313" key="3">
    <source>
        <dbReference type="EMBL" id="HIR61358.1"/>
    </source>
</evidence>
<keyword evidence="2" id="KW-0472">Membrane</keyword>
<sequence length="483" mass="52545">MTENKKRKRRGLYSLYLKGEKSTRADRILYLVTVVVSVVIIWLGYRLAVADGTVLGQDLGGIDAEQYRARITEVVSSTDIHAQYSDSIAERRTVCYATLLTGPDKGEQILVTQVQDTTTLTLDGPCAVGDEMYVYLGQNEYGEDQWFTSGHVRTDWLLMLAVVFVALVVAFGGVKGVRTLLSLGLTCLAIFAVLIPLIVAGYNIYWAAIGVCLYTIVVTLALVSGWRVKSLAAGIGCAGGVLVAGLITIVSEYRLHMTGIVDDDSMLLMFINEEHPIDLKGIVFAAIIIGAVGATMDVGMDIAASLTEIYHKNPDIGMRELARSGFTIGRDIMGTMSNTLVLAYIGSGLHVTLLFMTYYDSLETVLNVEMMTNEVLQALAGSIGIVFTIPTTTLATVFLYALSRRRQRRKAAKAGAGGAQPLPAEAAETAAADIEPEEPANPEDAVKTAPQPAKRVYRRPEEVPFLREMAEKEKKDIKDTKEE</sequence>
<comment type="caution">
    <text evidence="3">The sequence shown here is derived from an EMBL/GenBank/DDBJ whole genome shotgun (WGS) entry which is preliminary data.</text>
</comment>
<proteinExistence type="predicted"/>
<dbReference type="PANTHER" id="PTHR41771">
    <property type="entry name" value="MEMBRANE PROTEIN-RELATED"/>
    <property type="match status" value="1"/>
</dbReference>
<dbReference type="Pfam" id="PF07907">
    <property type="entry name" value="YibE_F"/>
    <property type="match status" value="1"/>
</dbReference>
<feature type="transmembrane region" description="Helical" evidence="2">
    <location>
        <begin position="230"/>
        <end position="250"/>
    </location>
</feature>
<reference evidence="3" key="1">
    <citation type="submission" date="2020-10" db="EMBL/GenBank/DDBJ databases">
        <authorList>
            <person name="Gilroy R."/>
        </authorList>
    </citation>
    <scope>NUCLEOTIDE SEQUENCE</scope>
    <source>
        <strain evidence="3">CHK189-12415</strain>
    </source>
</reference>
<dbReference type="EMBL" id="DVHA01000233">
    <property type="protein sequence ID" value="HIR61358.1"/>
    <property type="molecule type" value="Genomic_DNA"/>
</dbReference>
<feature type="transmembrane region" description="Helical" evidence="2">
    <location>
        <begin position="180"/>
        <end position="198"/>
    </location>
</feature>
<protein>
    <submittedName>
        <fullName evidence="3">YibE/F family protein</fullName>
    </submittedName>
</protein>
<keyword evidence="2" id="KW-1133">Transmembrane helix</keyword>
<feature type="transmembrane region" description="Helical" evidence="2">
    <location>
        <begin position="379"/>
        <end position="402"/>
    </location>
</feature>
<name>A0A9D1J5B1_9FIRM</name>
<dbReference type="InterPro" id="IPR012507">
    <property type="entry name" value="YibE_F"/>
</dbReference>
<feature type="transmembrane region" description="Helical" evidence="2">
    <location>
        <begin position="282"/>
        <end position="304"/>
    </location>
</feature>
<feature type="transmembrane region" description="Helical" evidence="2">
    <location>
        <begin position="204"/>
        <end position="223"/>
    </location>
</feature>
<accession>A0A9D1J5B1</accession>
<gene>
    <name evidence="3" type="ORF">IAB37_07285</name>
</gene>